<feature type="region of interest" description="Disordered" evidence="1">
    <location>
        <begin position="33"/>
        <end position="53"/>
    </location>
</feature>
<feature type="chain" id="PRO_5043530479" evidence="2">
    <location>
        <begin position="30"/>
        <end position="138"/>
    </location>
</feature>
<evidence type="ECO:0000256" key="2">
    <source>
        <dbReference type="SAM" id="SignalP"/>
    </source>
</evidence>
<organism evidence="3 4">
    <name type="scientific">Quercus suber</name>
    <name type="common">Cork oak</name>
    <dbReference type="NCBI Taxonomy" id="58331"/>
    <lineage>
        <taxon>Eukaryota</taxon>
        <taxon>Viridiplantae</taxon>
        <taxon>Streptophyta</taxon>
        <taxon>Embryophyta</taxon>
        <taxon>Tracheophyta</taxon>
        <taxon>Spermatophyta</taxon>
        <taxon>Magnoliopsida</taxon>
        <taxon>eudicotyledons</taxon>
        <taxon>Gunneridae</taxon>
        <taxon>Pentapetalae</taxon>
        <taxon>rosids</taxon>
        <taxon>fabids</taxon>
        <taxon>Fagales</taxon>
        <taxon>Fagaceae</taxon>
        <taxon>Quercus</taxon>
    </lineage>
</organism>
<dbReference type="EMBL" id="PKMF04000732">
    <property type="protein sequence ID" value="KAK7820615.1"/>
    <property type="molecule type" value="Genomic_DNA"/>
</dbReference>
<protein>
    <submittedName>
        <fullName evidence="3">Uncharacterized protein</fullName>
    </submittedName>
</protein>
<evidence type="ECO:0000256" key="1">
    <source>
        <dbReference type="SAM" id="MobiDB-lite"/>
    </source>
</evidence>
<reference evidence="3 4" key="1">
    <citation type="journal article" date="2018" name="Sci. Data">
        <title>The draft genome sequence of cork oak.</title>
        <authorList>
            <person name="Ramos A.M."/>
            <person name="Usie A."/>
            <person name="Barbosa P."/>
            <person name="Barros P.M."/>
            <person name="Capote T."/>
            <person name="Chaves I."/>
            <person name="Simoes F."/>
            <person name="Abreu I."/>
            <person name="Carrasquinho I."/>
            <person name="Faro C."/>
            <person name="Guimaraes J.B."/>
            <person name="Mendonca D."/>
            <person name="Nobrega F."/>
            <person name="Rodrigues L."/>
            <person name="Saibo N.J.M."/>
            <person name="Varela M.C."/>
            <person name="Egas C."/>
            <person name="Matos J."/>
            <person name="Miguel C.M."/>
            <person name="Oliveira M.M."/>
            <person name="Ricardo C.P."/>
            <person name="Goncalves S."/>
        </authorList>
    </citation>
    <scope>NUCLEOTIDE SEQUENCE [LARGE SCALE GENOMIC DNA]</scope>
    <source>
        <strain evidence="4">cv. HL8</strain>
    </source>
</reference>
<feature type="signal peptide" evidence="2">
    <location>
        <begin position="1"/>
        <end position="29"/>
    </location>
</feature>
<name>A0AAW0J1V6_QUESU</name>
<feature type="non-terminal residue" evidence="3">
    <location>
        <position position="1"/>
    </location>
</feature>
<proteinExistence type="predicted"/>
<evidence type="ECO:0000313" key="4">
    <source>
        <dbReference type="Proteomes" id="UP000237347"/>
    </source>
</evidence>
<sequence length="138" mass="15894">ETQRPIFHFPPRNHPFPFLPVLFLLLRLAQNPPRPEQPTRPGSATQAPCPQPRAPYLLPILHLQPGIPVPHDPLPPRASPGHASVDLHRHSTGRPEVVARCLERPKFGWLSDLEFLFFYFFCETEKFVWLPRICIKIS</sequence>
<keyword evidence="4" id="KW-1185">Reference proteome</keyword>
<gene>
    <name evidence="3" type="ORF">CFP56_038681</name>
</gene>
<dbReference type="AlphaFoldDB" id="A0AAW0J1V6"/>
<dbReference type="Proteomes" id="UP000237347">
    <property type="component" value="Unassembled WGS sequence"/>
</dbReference>
<comment type="caution">
    <text evidence="3">The sequence shown here is derived from an EMBL/GenBank/DDBJ whole genome shotgun (WGS) entry which is preliminary data.</text>
</comment>
<accession>A0AAW0J1V6</accession>
<evidence type="ECO:0000313" key="3">
    <source>
        <dbReference type="EMBL" id="KAK7820615.1"/>
    </source>
</evidence>
<keyword evidence="2" id="KW-0732">Signal</keyword>